<evidence type="ECO:0000313" key="1">
    <source>
        <dbReference type="EMBL" id="MCF3939070.1"/>
    </source>
</evidence>
<comment type="caution">
    <text evidence="1">The sequence shown here is derived from an EMBL/GenBank/DDBJ whole genome shotgun (WGS) entry which is preliminary data.</text>
</comment>
<reference evidence="1" key="1">
    <citation type="submission" date="2022-01" db="EMBL/GenBank/DDBJ databases">
        <title>Gordonia xiamenensis sp. nov., isolated from surface seawater in Xiamen.</title>
        <authorList>
            <person name="He Y.F."/>
        </authorList>
    </citation>
    <scope>NUCLEOTIDE SEQUENCE</scope>
    <source>
        <strain evidence="1">GW1C4-4</strain>
    </source>
</reference>
<dbReference type="Proteomes" id="UP001108089">
    <property type="component" value="Unassembled WGS sequence"/>
</dbReference>
<dbReference type="Pfam" id="PF10888">
    <property type="entry name" value="DUF2742"/>
    <property type="match status" value="1"/>
</dbReference>
<dbReference type="EMBL" id="JAKGCU010000009">
    <property type="protein sequence ID" value="MCF3939070.1"/>
    <property type="molecule type" value="Genomic_DNA"/>
</dbReference>
<organism evidence="1 2">
    <name type="scientific">Gordonia tangerina</name>
    <dbReference type="NCBI Taxonomy" id="2911060"/>
    <lineage>
        <taxon>Bacteria</taxon>
        <taxon>Bacillati</taxon>
        <taxon>Actinomycetota</taxon>
        <taxon>Actinomycetes</taxon>
        <taxon>Mycobacteriales</taxon>
        <taxon>Gordoniaceae</taxon>
        <taxon>Gordonia</taxon>
    </lineage>
</organism>
<proteinExistence type="predicted"/>
<gene>
    <name evidence="1" type="ORF">L1892_11860</name>
</gene>
<sequence>MSYPEVRNYVQRLVGEHGGPAPIAGSPTWCALSDDNPAKLLAVLHCGTRWVLEEAMASIDERRLAEKAAAVEVSQAADWARVGSEIRRRDEWLRTHPWAKREVSA</sequence>
<name>A0ABS9DIL5_9ACTN</name>
<dbReference type="RefSeq" id="WP_235723799.1">
    <property type="nucleotide sequence ID" value="NZ_JAKGCU010000009.1"/>
</dbReference>
<keyword evidence="2" id="KW-1185">Reference proteome</keyword>
<dbReference type="InterPro" id="IPR024384">
    <property type="entry name" value="DUF2742"/>
</dbReference>
<protein>
    <submittedName>
        <fullName evidence="1">DUF2742 domain-containing protein</fullName>
    </submittedName>
</protein>
<accession>A0ABS9DIL5</accession>
<evidence type="ECO:0000313" key="2">
    <source>
        <dbReference type="Proteomes" id="UP001108089"/>
    </source>
</evidence>